<feature type="transmembrane region" description="Helical" evidence="6">
    <location>
        <begin position="87"/>
        <end position="111"/>
    </location>
</feature>
<dbReference type="InterPro" id="IPR020846">
    <property type="entry name" value="MFS_dom"/>
</dbReference>
<feature type="transmembrane region" description="Helical" evidence="6">
    <location>
        <begin position="282"/>
        <end position="300"/>
    </location>
</feature>
<feature type="transmembrane region" description="Helical" evidence="6">
    <location>
        <begin position="117"/>
        <end position="136"/>
    </location>
</feature>
<keyword evidence="3 6" id="KW-0812">Transmembrane</keyword>
<dbReference type="Gene3D" id="1.20.1250.20">
    <property type="entry name" value="MFS general substrate transporter like domains"/>
    <property type="match status" value="1"/>
</dbReference>
<feature type="domain" description="Major facilitator superfamily (MFS) profile" evidence="7">
    <location>
        <begin position="19"/>
        <end position="393"/>
    </location>
</feature>
<feature type="transmembrane region" description="Helical" evidence="6">
    <location>
        <begin position="252"/>
        <end position="275"/>
    </location>
</feature>
<dbReference type="InterPro" id="IPR011701">
    <property type="entry name" value="MFS"/>
</dbReference>
<feature type="transmembrane region" description="Helical" evidence="6">
    <location>
        <begin position="367"/>
        <end position="386"/>
    </location>
</feature>
<accession>A0A0L8AFY0</accession>
<dbReference type="PROSITE" id="PS50850">
    <property type="entry name" value="MFS"/>
    <property type="match status" value="1"/>
</dbReference>
<keyword evidence="4 6" id="KW-1133">Transmembrane helix</keyword>
<evidence type="ECO:0000256" key="6">
    <source>
        <dbReference type="SAM" id="Phobius"/>
    </source>
</evidence>
<feature type="transmembrane region" description="Helical" evidence="6">
    <location>
        <begin position="143"/>
        <end position="162"/>
    </location>
</feature>
<dbReference type="GO" id="GO:0005886">
    <property type="term" value="C:plasma membrane"/>
    <property type="evidence" value="ECO:0007669"/>
    <property type="project" value="UniProtKB-SubCell"/>
</dbReference>
<organism evidence="8 9">
    <name type="scientific">Stenotrophomonas geniculata N1</name>
    <dbReference type="NCBI Taxonomy" id="1167641"/>
    <lineage>
        <taxon>Bacteria</taxon>
        <taxon>Pseudomonadati</taxon>
        <taxon>Pseudomonadota</taxon>
        <taxon>Gammaproteobacteria</taxon>
        <taxon>Lysobacterales</taxon>
        <taxon>Lysobacteraceae</taxon>
        <taxon>Stenotrophomonas</taxon>
    </lineage>
</organism>
<feature type="transmembrane region" description="Helical" evidence="6">
    <location>
        <begin position="174"/>
        <end position="192"/>
    </location>
</feature>
<evidence type="ECO:0000259" key="7">
    <source>
        <dbReference type="PROSITE" id="PS50850"/>
    </source>
</evidence>
<dbReference type="Pfam" id="PF07690">
    <property type="entry name" value="MFS_1"/>
    <property type="match status" value="1"/>
</dbReference>
<evidence type="ECO:0000256" key="4">
    <source>
        <dbReference type="ARBA" id="ARBA00022989"/>
    </source>
</evidence>
<evidence type="ECO:0000313" key="8">
    <source>
        <dbReference type="EMBL" id="KOF01186.1"/>
    </source>
</evidence>
<gene>
    <name evidence="8" type="ORF">W7K_00740</name>
</gene>
<reference evidence="8 9" key="1">
    <citation type="journal article" date="2012" name="J. Bacteriol.">
        <title>Genome sequence of a novel nicotine-degrading strain, Pseudomonas geniculata N1.</title>
        <authorList>
            <person name="Tang H."/>
            <person name="Yu H."/>
            <person name="Tai C."/>
            <person name="Huang K."/>
            <person name="Liu Y."/>
            <person name="Wang L."/>
            <person name="Yao Y."/>
            <person name="Wu G."/>
            <person name="Xu P."/>
        </authorList>
    </citation>
    <scope>NUCLEOTIDE SEQUENCE [LARGE SCALE GENOMIC DNA]</scope>
    <source>
        <strain evidence="8 9">N1</strain>
    </source>
</reference>
<comment type="caution">
    <text evidence="8">The sequence shown here is derived from an EMBL/GenBank/DDBJ whole genome shotgun (WGS) entry which is preliminary data.</text>
</comment>
<dbReference type="InterPro" id="IPR050189">
    <property type="entry name" value="MFS_Efflux_Transporters"/>
</dbReference>
<keyword evidence="5 6" id="KW-0472">Membrane</keyword>
<dbReference type="SUPFAM" id="SSF103473">
    <property type="entry name" value="MFS general substrate transporter"/>
    <property type="match status" value="1"/>
</dbReference>
<protein>
    <recommendedName>
        <fullName evidence="7">Major facilitator superfamily (MFS) profile domain-containing protein</fullName>
    </recommendedName>
</protein>
<dbReference type="Proteomes" id="UP000036890">
    <property type="component" value="Unassembled WGS sequence"/>
</dbReference>
<comment type="subcellular location">
    <subcellularLocation>
        <location evidence="1">Cell membrane</location>
        <topology evidence="1">Multi-pass membrane protein</topology>
    </subcellularLocation>
</comment>
<evidence type="ECO:0000256" key="2">
    <source>
        <dbReference type="ARBA" id="ARBA00022475"/>
    </source>
</evidence>
<proteinExistence type="predicted"/>
<sequence>MVATLSSSAEGGVAPARVGGRALALACVLYAFSLILIDIAPFFIGLYVDHLGLTLSQAGLVQSVDQAGGVLGAVAGFFLMPRAAWRTIIVAASLVATLGNALTAVADGYVVLCAVRFVSGFGVVLITTVTACVLAQAVVPVRAYGAGLALGMSLSAVAIWLLEGLRSHFGDAAALASGALWLGLGAVMALLLPRDLDGPSEPVLPEDVPPMRGGARDAGRIALLGLLLFGVSVNVIYAFIERIGLSNGLDQTSVANAMAFGYIFSAVGSLIPIVFGESGRHLRWIAVTTAVFLASLLGIYGAHSTILFTVAFAVYASAWCMGLAFYMSMTAENDPGHRYTRMIYIVNVAAQSVGPAIGTLVLARASLSAVFLVTPVPALVAALLVSSTRQARVAARAPGTTSSIGAGRI</sequence>
<dbReference type="PANTHER" id="PTHR43124">
    <property type="entry name" value="PURINE EFFLUX PUMP PBUE"/>
    <property type="match status" value="1"/>
</dbReference>
<evidence type="ECO:0000256" key="1">
    <source>
        <dbReference type="ARBA" id="ARBA00004651"/>
    </source>
</evidence>
<evidence type="ECO:0000256" key="5">
    <source>
        <dbReference type="ARBA" id="ARBA00023136"/>
    </source>
</evidence>
<dbReference type="GO" id="GO:0022857">
    <property type="term" value="F:transmembrane transporter activity"/>
    <property type="evidence" value="ECO:0007669"/>
    <property type="project" value="InterPro"/>
</dbReference>
<evidence type="ECO:0000313" key="9">
    <source>
        <dbReference type="Proteomes" id="UP000036890"/>
    </source>
</evidence>
<name>A0A0L8AFY0_9GAMM</name>
<dbReference type="EMBL" id="AJLO02000002">
    <property type="protein sequence ID" value="KOF01186.1"/>
    <property type="molecule type" value="Genomic_DNA"/>
</dbReference>
<feature type="transmembrane region" description="Helical" evidence="6">
    <location>
        <begin position="221"/>
        <end position="240"/>
    </location>
</feature>
<evidence type="ECO:0000256" key="3">
    <source>
        <dbReference type="ARBA" id="ARBA00022692"/>
    </source>
</evidence>
<dbReference type="AlphaFoldDB" id="A0A0L8AFY0"/>
<dbReference type="PANTHER" id="PTHR43124:SF10">
    <property type="entry name" value="PURINE EFFLUX PUMP PBUE"/>
    <property type="match status" value="1"/>
</dbReference>
<feature type="transmembrane region" description="Helical" evidence="6">
    <location>
        <begin position="306"/>
        <end position="327"/>
    </location>
</feature>
<keyword evidence="2" id="KW-1003">Cell membrane</keyword>
<dbReference type="InterPro" id="IPR036259">
    <property type="entry name" value="MFS_trans_sf"/>
</dbReference>
<feature type="transmembrane region" description="Helical" evidence="6">
    <location>
        <begin position="23"/>
        <end position="48"/>
    </location>
</feature>
<dbReference type="OrthoDB" id="7464647at2"/>